<feature type="transmembrane region" description="Helical" evidence="2">
    <location>
        <begin position="293"/>
        <end position="310"/>
    </location>
</feature>
<gene>
    <name evidence="3" type="ORF">Amon01_000670100</name>
</gene>
<evidence type="ECO:0000256" key="2">
    <source>
        <dbReference type="SAM" id="Phobius"/>
    </source>
</evidence>
<feature type="compositionally biased region" description="Low complexity" evidence="1">
    <location>
        <begin position="131"/>
        <end position="189"/>
    </location>
</feature>
<feature type="compositionally biased region" description="Low complexity" evidence="1">
    <location>
        <begin position="197"/>
        <end position="212"/>
    </location>
</feature>
<dbReference type="Proteomes" id="UP001165063">
    <property type="component" value="Unassembled WGS sequence"/>
</dbReference>
<name>A0A9W7DJ84_AMBMO</name>
<sequence>MDTTSTVTTRSQFPSGLTWFIKRETVTYTATSFSIADTEDIDGSVITSVNTRVVTQEVTIEVTAAIENAYSTSIDSNMKGISSATSTSFFSLDTESLTSPSTVSASEDSNSGSGADSNVTYSGDRSSGLTGSPSNSNGDSSGSGNSNLNGNSSGAPSNSNAPSYGSRNSNSNSNSNSSGSSGSPFQSGGDSHGTFNSSSASESGATSGSDSDPGYSEFPYDCSFLDGMINDMVFAFSLYDNECVSAGSSSSITSTTRSVERITSDDHYNAYEKREHNPENVSGKGNSASRLNIPWFVYSVLLACVLFCLIPF</sequence>
<dbReference type="EMBL" id="BSXU01004428">
    <property type="protein sequence ID" value="GMG44010.1"/>
    <property type="molecule type" value="Genomic_DNA"/>
</dbReference>
<feature type="region of interest" description="Disordered" evidence="1">
    <location>
        <begin position="98"/>
        <end position="212"/>
    </location>
</feature>
<reference evidence="3" key="1">
    <citation type="submission" date="2023-04" db="EMBL/GenBank/DDBJ databases">
        <title>Ambrosiozyma monospora NBRC 1965.</title>
        <authorList>
            <person name="Ichikawa N."/>
            <person name="Sato H."/>
            <person name="Tonouchi N."/>
        </authorList>
    </citation>
    <scope>NUCLEOTIDE SEQUENCE</scope>
    <source>
        <strain evidence="3">NBRC 1965</strain>
    </source>
</reference>
<proteinExistence type="predicted"/>
<evidence type="ECO:0000313" key="4">
    <source>
        <dbReference type="Proteomes" id="UP001165063"/>
    </source>
</evidence>
<comment type="caution">
    <text evidence="3">The sequence shown here is derived from an EMBL/GenBank/DDBJ whole genome shotgun (WGS) entry which is preliminary data.</text>
</comment>
<keyword evidence="2" id="KW-0472">Membrane</keyword>
<evidence type="ECO:0000313" key="3">
    <source>
        <dbReference type="EMBL" id="GMG44010.1"/>
    </source>
</evidence>
<keyword evidence="2" id="KW-1133">Transmembrane helix</keyword>
<evidence type="ECO:0000256" key="1">
    <source>
        <dbReference type="SAM" id="MobiDB-lite"/>
    </source>
</evidence>
<protein>
    <submittedName>
        <fullName evidence="3">Unnamed protein product</fullName>
    </submittedName>
</protein>
<organism evidence="3 4">
    <name type="scientific">Ambrosiozyma monospora</name>
    <name type="common">Yeast</name>
    <name type="synonym">Endomycopsis monosporus</name>
    <dbReference type="NCBI Taxonomy" id="43982"/>
    <lineage>
        <taxon>Eukaryota</taxon>
        <taxon>Fungi</taxon>
        <taxon>Dikarya</taxon>
        <taxon>Ascomycota</taxon>
        <taxon>Saccharomycotina</taxon>
        <taxon>Pichiomycetes</taxon>
        <taxon>Pichiales</taxon>
        <taxon>Pichiaceae</taxon>
        <taxon>Ambrosiozyma</taxon>
    </lineage>
</organism>
<accession>A0A9W7DJ84</accession>
<keyword evidence="2" id="KW-0812">Transmembrane</keyword>
<feature type="compositionally biased region" description="Polar residues" evidence="1">
    <location>
        <begin position="98"/>
        <end position="130"/>
    </location>
</feature>
<keyword evidence="4" id="KW-1185">Reference proteome</keyword>
<dbReference type="AlphaFoldDB" id="A0A9W7DJ84"/>